<dbReference type="GO" id="GO:0005524">
    <property type="term" value="F:ATP binding"/>
    <property type="evidence" value="ECO:0007669"/>
    <property type="project" value="UniProtKB-KW"/>
</dbReference>
<evidence type="ECO:0000256" key="8">
    <source>
        <dbReference type="ARBA" id="ARBA00023012"/>
    </source>
</evidence>
<dbReference type="SUPFAM" id="SSF55874">
    <property type="entry name" value="ATPase domain of HSP90 chaperone/DNA topoisomerase II/histidine kinase"/>
    <property type="match status" value="1"/>
</dbReference>
<accession>A0AAT9LBS9</accession>
<evidence type="ECO:0000259" key="9">
    <source>
        <dbReference type="PROSITE" id="PS50109"/>
    </source>
</evidence>
<feature type="domain" description="Histidine kinase" evidence="9">
    <location>
        <begin position="5"/>
        <end position="207"/>
    </location>
</feature>
<evidence type="ECO:0000256" key="2">
    <source>
        <dbReference type="ARBA" id="ARBA00012438"/>
    </source>
</evidence>
<dbReference type="EC" id="2.7.13.3" evidence="2"/>
<sequence>MRLYQFIHSVKNHLATMSLLIKMIEPGLKETPYQRHLSLLRNEVSHIQEMICSLVSPERAELAVFSDILKELCEEFAPRMEVSHVRVLMELEEDVPPVACNPSAISDAFANVWGNALDAMANGGTLWIRLYRDPTACAVKVSFTDTGPGIPGDIISSVSSPFFTTKPGGLGLGLTIAEAVAKAHGGSMDILSGPDGTTVTFTFPQRPSQEKLVSS</sequence>
<dbReference type="KEGG" id="fcz:IMF26_00325"/>
<evidence type="ECO:0000256" key="5">
    <source>
        <dbReference type="ARBA" id="ARBA00022741"/>
    </source>
</evidence>
<evidence type="ECO:0000256" key="3">
    <source>
        <dbReference type="ARBA" id="ARBA00022553"/>
    </source>
</evidence>
<evidence type="ECO:0000256" key="7">
    <source>
        <dbReference type="ARBA" id="ARBA00022840"/>
    </source>
</evidence>
<dbReference type="InterPro" id="IPR004358">
    <property type="entry name" value="Sig_transdc_His_kin-like_C"/>
</dbReference>
<name>A0AAT9LBS9_9FIRM</name>
<dbReference type="InterPro" id="IPR003594">
    <property type="entry name" value="HATPase_dom"/>
</dbReference>
<keyword evidence="5" id="KW-0547">Nucleotide-binding</keyword>
<dbReference type="PANTHER" id="PTHR43065:SF10">
    <property type="entry name" value="PEROXIDE STRESS-ACTIVATED HISTIDINE KINASE MAK3"/>
    <property type="match status" value="1"/>
</dbReference>
<organism evidence="10">
    <name type="scientific">Candidatus Fermentithermobacillus carboniphilus</name>
    <dbReference type="NCBI Taxonomy" id="3085328"/>
    <lineage>
        <taxon>Bacteria</taxon>
        <taxon>Bacillati</taxon>
        <taxon>Bacillota</taxon>
        <taxon>Candidatus Fermentithermobacillia</taxon>
        <taxon>Candidatus Fermentithermobacillales</taxon>
        <taxon>Candidatus Fermentithermobacillaceae</taxon>
        <taxon>Candidatus Fermentithermobacillus</taxon>
    </lineage>
</organism>
<keyword evidence="8" id="KW-0902">Two-component regulatory system</keyword>
<dbReference type="GO" id="GO:0000160">
    <property type="term" value="P:phosphorelay signal transduction system"/>
    <property type="evidence" value="ECO:0007669"/>
    <property type="project" value="UniProtKB-KW"/>
</dbReference>
<evidence type="ECO:0000256" key="6">
    <source>
        <dbReference type="ARBA" id="ARBA00022777"/>
    </source>
</evidence>
<dbReference type="Pfam" id="PF02518">
    <property type="entry name" value="HATPase_c"/>
    <property type="match status" value="1"/>
</dbReference>
<keyword evidence="3" id="KW-0597">Phosphoprotein</keyword>
<keyword evidence="6" id="KW-0418">Kinase</keyword>
<gene>
    <name evidence="10" type="ORF">IMF26_00325</name>
</gene>
<protein>
    <recommendedName>
        <fullName evidence="2">histidine kinase</fullName>
        <ecNumber evidence="2">2.7.13.3</ecNumber>
    </recommendedName>
</protein>
<keyword evidence="7" id="KW-0067">ATP-binding</keyword>
<evidence type="ECO:0000256" key="1">
    <source>
        <dbReference type="ARBA" id="ARBA00000085"/>
    </source>
</evidence>
<reference evidence="10" key="1">
    <citation type="submission" date="2020-10" db="EMBL/GenBank/DDBJ databases">
        <authorList>
            <person name="Kadnikov V."/>
            <person name="Beletsky A.V."/>
            <person name="Mardanov A.V."/>
            <person name="Karnachuk O.V."/>
            <person name="Ravin N.V."/>
        </authorList>
    </citation>
    <scope>NUCLEOTIDE SEQUENCE</scope>
    <source>
        <strain evidence="10">Bu02</strain>
    </source>
</reference>
<evidence type="ECO:0000313" key="10">
    <source>
        <dbReference type="EMBL" id="QUL98585.1"/>
    </source>
</evidence>
<dbReference type="InterPro" id="IPR036890">
    <property type="entry name" value="HATPase_C_sf"/>
</dbReference>
<dbReference type="AlphaFoldDB" id="A0AAT9LBS9"/>
<evidence type="ECO:0000256" key="4">
    <source>
        <dbReference type="ARBA" id="ARBA00022679"/>
    </source>
</evidence>
<dbReference type="InterPro" id="IPR005467">
    <property type="entry name" value="His_kinase_dom"/>
</dbReference>
<dbReference type="PRINTS" id="PR00344">
    <property type="entry name" value="BCTRLSENSOR"/>
</dbReference>
<dbReference type="Gene3D" id="3.30.565.10">
    <property type="entry name" value="Histidine kinase-like ATPase, C-terminal domain"/>
    <property type="match status" value="1"/>
</dbReference>
<dbReference type="SMART" id="SM00387">
    <property type="entry name" value="HATPase_c"/>
    <property type="match status" value="1"/>
</dbReference>
<dbReference type="GO" id="GO:0004673">
    <property type="term" value="F:protein histidine kinase activity"/>
    <property type="evidence" value="ECO:0007669"/>
    <property type="project" value="UniProtKB-EC"/>
</dbReference>
<dbReference type="PANTHER" id="PTHR43065">
    <property type="entry name" value="SENSOR HISTIDINE KINASE"/>
    <property type="match status" value="1"/>
</dbReference>
<proteinExistence type="predicted"/>
<reference evidence="10" key="2">
    <citation type="journal article" date="2023" name="Biology">
        <title>Prokaryotic Life Associated with Coal-Fire Gas Vents Revealed by Metagenomics.</title>
        <authorList>
            <person name="Kadnikov V.V."/>
            <person name="Mardanov A.V."/>
            <person name="Beletsky A.V."/>
            <person name="Karnachuk O.V."/>
            <person name="Ravin N.V."/>
        </authorList>
    </citation>
    <scope>NUCLEOTIDE SEQUENCE</scope>
    <source>
        <strain evidence="10">Bu02</strain>
    </source>
</reference>
<comment type="catalytic activity">
    <reaction evidence="1">
        <text>ATP + protein L-histidine = ADP + protein N-phospho-L-histidine.</text>
        <dbReference type="EC" id="2.7.13.3"/>
    </reaction>
</comment>
<dbReference type="EMBL" id="CP062796">
    <property type="protein sequence ID" value="QUL98585.1"/>
    <property type="molecule type" value="Genomic_DNA"/>
</dbReference>
<keyword evidence="4" id="KW-0808">Transferase</keyword>
<dbReference type="PROSITE" id="PS50109">
    <property type="entry name" value="HIS_KIN"/>
    <property type="match status" value="1"/>
</dbReference>